<dbReference type="InterPro" id="IPR050639">
    <property type="entry name" value="SSR_resolvase"/>
</dbReference>
<keyword evidence="2" id="KW-0233">DNA recombination</keyword>
<organism evidence="4 5">
    <name type="scientific">Halococcus hamelinensis 100A6</name>
    <dbReference type="NCBI Taxonomy" id="1132509"/>
    <lineage>
        <taxon>Archaea</taxon>
        <taxon>Methanobacteriati</taxon>
        <taxon>Methanobacteriota</taxon>
        <taxon>Stenosarchaea group</taxon>
        <taxon>Halobacteria</taxon>
        <taxon>Halobacteriales</taxon>
        <taxon>Halococcaceae</taxon>
        <taxon>Halococcus</taxon>
    </lineage>
</organism>
<dbReference type="PANTHER" id="PTHR30461">
    <property type="entry name" value="DNA-INVERTASE FROM LAMBDOID PROPHAGE"/>
    <property type="match status" value="1"/>
</dbReference>
<keyword evidence="5" id="KW-1185">Reference proteome</keyword>
<feature type="domain" description="Resolvase/invertase-type recombinase catalytic" evidence="3">
    <location>
        <begin position="1"/>
        <end position="119"/>
    </location>
</feature>
<dbReference type="GO" id="GO:0000150">
    <property type="term" value="F:DNA strand exchange activity"/>
    <property type="evidence" value="ECO:0007669"/>
    <property type="project" value="InterPro"/>
</dbReference>
<comment type="caution">
    <text evidence="4">The sequence shown here is derived from an EMBL/GenBank/DDBJ whole genome shotgun (WGS) entry which is preliminary data.</text>
</comment>
<reference evidence="4 5" key="1">
    <citation type="journal article" date="2014" name="PLoS Genet.">
        <title>Phylogenetically driven sequencing of extremely halophilic archaea reveals strategies for static and dynamic osmo-response.</title>
        <authorList>
            <person name="Becker E.A."/>
            <person name="Seitzer P.M."/>
            <person name="Tritt A."/>
            <person name="Larsen D."/>
            <person name="Krusor M."/>
            <person name="Yao A.I."/>
            <person name="Wu D."/>
            <person name="Madern D."/>
            <person name="Eisen J.A."/>
            <person name="Darling A.E."/>
            <person name="Facciotti M.T."/>
        </authorList>
    </citation>
    <scope>NUCLEOTIDE SEQUENCE [LARGE SCALE GENOMIC DNA]</scope>
    <source>
        <strain evidence="4 5">100A6</strain>
    </source>
</reference>
<evidence type="ECO:0000256" key="2">
    <source>
        <dbReference type="ARBA" id="ARBA00023172"/>
    </source>
</evidence>
<dbReference type="GO" id="GO:0003677">
    <property type="term" value="F:DNA binding"/>
    <property type="evidence" value="ECO:0007669"/>
    <property type="project" value="UniProtKB-KW"/>
</dbReference>
<dbReference type="InterPro" id="IPR036162">
    <property type="entry name" value="Resolvase-like_N_sf"/>
</dbReference>
<keyword evidence="1" id="KW-0238">DNA-binding</keyword>
<dbReference type="PROSITE" id="PS51736">
    <property type="entry name" value="RECOMBINASES_3"/>
    <property type="match status" value="1"/>
</dbReference>
<proteinExistence type="predicted"/>
<dbReference type="PATRIC" id="fig|1132509.6.peg.520"/>
<dbReference type="Proteomes" id="UP000011566">
    <property type="component" value="Unassembled WGS sequence"/>
</dbReference>
<dbReference type="Pfam" id="PF00239">
    <property type="entry name" value="Resolvase"/>
    <property type="match status" value="1"/>
</dbReference>
<dbReference type="Gene3D" id="3.40.50.1390">
    <property type="entry name" value="Resolvase, N-terminal catalytic domain"/>
    <property type="match status" value="1"/>
</dbReference>
<evidence type="ECO:0000313" key="5">
    <source>
        <dbReference type="Proteomes" id="UP000011566"/>
    </source>
</evidence>
<gene>
    <name evidence="4" type="ORF">C447_02207</name>
</gene>
<accession>M0M9Y5</accession>
<dbReference type="InterPro" id="IPR006119">
    <property type="entry name" value="Resolv_N"/>
</dbReference>
<evidence type="ECO:0000259" key="3">
    <source>
        <dbReference type="PROSITE" id="PS51736"/>
    </source>
</evidence>
<name>M0M9Y5_9EURY</name>
<dbReference type="SMART" id="SM00857">
    <property type="entry name" value="Resolvase"/>
    <property type="match status" value="1"/>
</dbReference>
<dbReference type="AlphaFoldDB" id="M0M9Y5"/>
<dbReference type="eggNOG" id="arCOG03162">
    <property type="taxonomic scope" value="Archaea"/>
</dbReference>
<dbReference type="EMBL" id="AOMB01000006">
    <property type="protein sequence ID" value="EMA41220.1"/>
    <property type="molecule type" value="Genomic_DNA"/>
</dbReference>
<evidence type="ECO:0000256" key="1">
    <source>
        <dbReference type="ARBA" id="ARBA00023125"/>
    </source>
</evidence>
<evidence type="ECO:0000313" key="4">
    <source>
        <dbReference type="EMBL" id="EMA41220.1"/>
    </source>
</evidence>
<dbReference type="SUPFAM" id="SSF53041">
    <property type="entry name" value="Resolvase-like"/>
    <property type="match status" value="1"/>
</dbReference>
<protein>
    <submittedName>
        <fullName evidence="4">Resolvase domain-containing protein</fullName>
    </submittedName>
</protein>
<dbReference type="PANTHER" id="PTHR30461:SF2">
    <property type="entry name" value="SERINE RECOMBINASE PINE-RELATED"/>
    <property type="match status" value="1"/>
</dbReference>
<sequence>MFVDEGVEARADQSSGYQTMLDRIAATAVDRVIVTDAARVAKTVVDFNEFVETLLDAGVALHILDIGLALGEQGTARADGTDSPDESAILQGLSIAADIEASVSTERTREGIHAAKASGKHVGRPPYGFDSENGRLVPNDDFNTALLVIERLRDGKSKRSTAKLAGVTRTTVQNIVDRSALYGEHVD</sequence>